<gene>
    <name evidence="1" type="ORF">ACFQ21_02680</name>
</gene>
<sequence>MVIKSISTIRLFLLLHFLLTSLHGHSQILKSIGKTFGSIVDTGVKITTAPYQSIVNTSQVVTGQANANTIFEPYKQLGQSAGTAVIDAAELANRPQNFIYQQALSFSSTFGEPGKFVFDVGTFTTQLYSQLGTSSAYTVGNILKNQNPFQILAAPLAGAIRAARERHIGSARPLPQNIKQLLAPHFSSEVLDRVRYTVGSVEITLPQFIGRGQKYMGNEYAVVVDDIIVFNNEPPVNLTFWWAHEITHVEQYKNWGVEVFAYKYMKDLGSSIEAEADNKAYKITSDGNSMGFSALKSVLNSTTIITGNNIVSEIYVAQCFFPNDASPVYYLVTNYGKIVAIDPLNGAWIQVGACTPPKDNIAMWTYWTPNIEYAVTPQGGIFTFDPIFFNNGNFSHYQPRQIGHVVNLQVIKH</sequence>
<accession>A0ABW3JYU2</accession>
<evidence type="ECO:0000313" key="2">
    <source>
        <dbReference type="Proteomes" id="UP001597112"/>
    </source>
</evidence>
<comment type="caution">
    <text evidence="1">The sequence shown here is derived from an EMBL/GenBank/DDBJ whole genome shotgun (WGS) entry which is preliminary data.</text>
</comment>
<proteinExistence type="predicted"/>
<dbReference type="Proteomes" id="UP001597112">
    <property type="component" value="Unassembled WGS sequence"/>
</dbReference>
<protein>
    <recommendedName>
        <fullName evidence="3">DUF4157 domain-containing protein</fullName>
    </recommendedName>
</protein>
<keyword evidence="2" id="KW-1185">Reference proteome</keyword>
<name>A0ABW3JYU2_9BACT</name>
<reference evidence="2" key="1">
    <citation type="journal article" date="2019" name="Int. J. Syst. Evol. Microbiol.">
        <title>The Global Catalogue of Microorganisms (GCM) 10K type strain sequencing project: providing services to taxonomists for standard genome sequencing and annotation.</title>
        <authorList>
            <consortium name="The Broad Institute Genomics Platform"/>
            <consortium name="The Broad Institute Genome Sequencing Center for Infectious Disease"/>
            <person name="Wu L."/>
            <person name="Ma J."/>
        </authorList>
    </citation>
    <scope>NUCLEOTIDE SEQUENCE [LARGE SCALE GENOMIC DNA]</scope>
    <source>
        <strain evidence="2">CCUG 58938</strain>
    </source>
</reference>
<organism evidence="1 2">
    <name type="scientific">Ohtaekwangia kribbensis</name>
    <dbReference type="NCBI Taxonomy" id="688913"/>
    <lineage>
        <taxon>Bacteria</taxon>
        <taxon>Pseudomonadati</taxon>
        <taxon>Bacteroidota</taxon>
        <taxon>Cytophagia</taxon>
        <taxon>Cytophagales</taxon>
        <taxon>Fulvivirgaceae</taxon>
        <taxon>Ohtaekwangia</taxon>
    </lineage>
</organism>
<evidence type="ECO:0000313" key="1">
    <source>
        <dbReference type="EMBL" id="MFD0998188.1"/>
    </source>
</evidence>
<evidence type="ECO:0008006" key="3">
    <source>
        <dbReference type="Google" id="ProtNLM"/>
    </source>
</evidence>
<dbReference type="EMBL" id="JBHTKA010000001">
    <property type="protein sequence ID" value="MFD0998188.1"/>
    <property type="molecule type" value="Genomic_DNA"/>
</dbReference>
<dbReference type="RefSeq" id="WP_377574463.1">
    <property type="nucleotide sequence ID" value="NZ_JBHTKA010000001.1"/>
</dbReference>